<dbReference type="AlphaFoldDB" id="A0A1M6E046"/>
<gene>
    <name evidence="3" type="ORF">SAMN04488508_103130</name>
</gene>
<feature type="domain" description="TonB-dependent receptor plug" evidence="2">
    <location>
        <begin position="218"/>
        <end position="295"/>
    </location>
</feature>
<evidence type="ECO:0000313" key="4">
    <source>
        <dbReference type="Proteomes" id="UP000184432"/>
    </source>
</evidence>
<dbReference type="PANTHER" id="PTHR30069">
    <property type="entry name" value="TONB-DEPENDENT OUTER MEMBRANE RECEPTOR"/>
    <property type="match status" value="1"/>
</dbReference>
<dbReference type="GO" id="GO:0044718">
    <property type="term" value="P:siderophore transmembrane transport"/>
    <property type="evidence" value="ECO:0007669"/>
    <property type="project" value="TreeGrafter"/>
</dbReference>
<reference evidence="4" key="1">
    <citation type="submission" date="2016-11" db="EMBL/GenBank/DDBJ databases">
        <authorList>
            <person name="Varghese N."/>
            <person name="Submissions S."/>
        </authorList>
    </citation>
    <scope>NUCLEOTIDE SEQUENCE [LARGE SCALE GENOMIC DNA]</scope>
    <source>
        <strain evidence="4">DSM 22623</strain>
    </source>
</reference>
<dbReference type="PANTHER" id="PTHR30069:SF29">
    <property type="entry name" value="HEMOGLOBIN AND HEMOGLOBIN-HAPTOGLOBIN-BINDING PROTEIN 1-RELATED"/>
    <property type="match status" value="1"/>
</dbReference>
<dbReference type="GO" id="GO:0009279">
    <property type="term" value="C:cell outer membrane"/>
    <property type="evidence" value="ECO:0007669"/>
    <property type="project" value="TreeGrafter"/>
</dbReference>
<evidence type="ECO:0000313" key="3">
    <source>
        <dbReference type="EMBL" id="SHI78877.1"/>
    </source>
</evidence>
<dbReference type="SUPFAM" id="SSF56935">
    <property type="entry name" value="Porins"/>
    <property type="match status" value="1"/>
</dbReference>
<dbReference type="Pfam" id="PF07715">
    <property type="entry name" value="Plug"/>
    <property type="match status" value="1"/>
</dbReference>
<dbReference type="InterPro" id="IPR012910">
    <property type="entry name" value="Plug_dom"/>
</dbReference>
<dbReference type="Gene3D" id="2.170.130.10">
    <property type="entry name" value="TonB-dependent receptor, plug domain"/>
    <property type="match status" value="1"/>
</dbReference>
<dbReference type="InterPro" id="IPR037066">
    <property type="entry name" value="Plug_dom_sf"/>
</dbReference>
<dbReference type="SUPFAM" id="SSF49464">
    <property type="entry name" value="Carboxypeptidase regulatory domain-like"/>
    <property type="match status" value="1"/>
</dbReference>
<evidence type="ECO:0000256" key="1">
    <source>
        <dbReference type="ARBA" id="ARBA00022729"/>
    </source>
</evidence>
<accession>A0A1M6E046</accession>
<sequence>MINQKLVCFFLLLVSLGYTQEITIANSEKKIPITKVLESFQTNHQFNFSFDADTIKDITIDVDQNLLSIEELQSIIEVQTKYRLQKINDTSYIVIENDTLIEVCGIVIDDVTSFELVQADVIKNKTTVKLTDNSGAFSIQLRPGDTITLSHLGYYSKSIAANTFSSTCDTIRLQPKIESLNQVVIKEYLTRGIQKNKDASVKISTKELRILPGLVEPDVLQSLQLLPGISSPTEDPAGLYIRGGTPDQNLVLWDGIKMYHTGHFFDQISTFNPYIVESVNVYRGGTSVRYGDRLSGVIEIESANDLTDRFQTGGGLNLTHGDLFVKVPLSEKVGIMLAGRRSSTDIYQNISYNNLVRKVFQNTRANIPENNKNGTDEMEKDDFSFSDSNFKFVWKPNENHIFKASTLFVENRLDIIRDVESETRGDLRLKDVLKLRNFGSSINWTANHKGGVQQYANFYVSLYDKRYTLNVDDRNPSTFLEFDRNIVVKDIGGEYSINIPFENNQQLGVGYQFTYNENDNEAITDERFDGTENPFMDEIKNQNNSHTLYLEYLFKTPKSYLSIGLRNSLLSNTNRFLAEPRIFSSFEVFKNFRITASAELKNQQLNRYLSFNSTAADIGFLPVADDFWVNSGSYRTLESIDISLPVFRSSQFTFGSLYSINGWNFDVEAYYKRLGNISSFNNLILDIALSDSNQFVITGEENRIGVDLLIKKRIRNYRFWLGYSLSNTEVKFPDVQETFFPGNFDQRHVFNISQTLKVKDFEFSLGWNYATGRPFTNIVRDPENFAFGVRIDKKGINRNRFKDYHRLDASVLYRFNPNKDSRWKGMVGFSLRNIYDRKNTISQGFLGRADTQDLTEYIESFQRESLRFTPDFVVRFSF</sequence>
<protein>
    <submittedName>
        <fullName evidence="3">Outer membrane receptor proteins, mostly Fe transport</fullName>
    </submittedName>
</protein>
<dbReference type="InterPro" id="IPR039426">
    <property type="entry name" value="TonB-dep_rcpt-like"/>
</dbReference>
<dbReference type="Proteomes" id="UP000184432">
    <property type="component" value="Unassembled WGS sequence"/>
</dbReference>
<dbReference type="OrthoDB" id="1154319at2"/>
<proteinExistence type="predicted"/>
<dbReference type="InterPro" id="IPR008969">
    <property type="entry name" value="CarboxyPept-like_regulatory"/>
</dbReference>
<keyword evidence="1" id="KW-0732">Signal</keyword>
<dbReference type="GO" id="GO:0015344">
    <property type="term" value="F:siderophore uptake transmembrane transporter activity"/>
    <property type="evidence" value="ECO:0007669"/>
    <property type="project" value="TreeGrafter"/>
</dbReference>
<evidence type="ECO:0000259" key="2">
    <source>
        <dbReference type="Pfam" id="PF07715"/>
    </source>
</evidence>
<keyword evidence="4" id="KW-1185">Reference proteome</keyword>
<name>A0A1M6E046_9FLAO</name>
<organism evidence="3 4">
    <name type="scientific">Aquimarina spongiae</name>
    <dbReference type="NCBI Taxonomy" id="570521"/>
    <lineage>
        <taxon>Bacteria</taxon>
        <taxon>Pseudomonadati</taxon>
        <taxon>Bacteroidota</taxon>
        <taxon>Flavobacteriia</taxon>
        <taxon>Flavobacteriales</taxon>
        <taxon>Flavobacteriaceae</taxon>
        <taxon>Aquimarina</taxon>
    </lineage>
</organism>
<dbReference type="STRING" id="570521.SAMN04488508_103130"/>
<keyword evidence="3" id="KW-0675">Receptor</keyword>
<dbReference type="EMBL" id="FQYP01000003">
    <property type="protein sequence ID" value="SHI78877.1"/>
    <property type="molecule type" value="Genomic_DNA"/>
</dbReference>